<dbReference type="Proteomes" id="UP000503441">
    <property type="component" value="Chromosome"/>
</dbReference>
<evidence type="ECO:0000256" key="5">
    <source>
        <dbReference type="ARBA" id="ARBA00023150"/>
    </source>
</evidence>
<dbReference type="Pfam" id="PF03454">
    <property type="entry name" value="MoeA_C"/>
    <property type="match status" value="1"/>
</dbReference>
<dbReference type="NCBIfam" id="NF045515">
    <property type="entry name" value="Glp_gephyrin"/>
    <property type="match status" value="1"/>
</dbReference>
<reference evidence="9 10" key="1">
    <citation type="submission" date="2020-03" db="EMBL/GenBank/DDBJ databases">
        <title>Leucobacter sp. nov., isolated from beetles.</title>
        <authorList>
            <person name="Hyun D.-W."/>
            <person name="Bae J.-W."/>
        </authorList>
    </citation>
    <scope>NUCLEOTIDE SEQUENCE [LARGE SCALE GENOMIC DNA]</scope>
    <source>
        <strain evidence="9 10">HDW9A</strain>
    </source>
</reference>
<keyword evidence="5 7" id="KW-0501">Molybdenum cofactor biosynthesis</keyword>
<dbReference type="InterPro" id="IPR038987">
    <property type="entry name" value="MoeA-like"/>
</dbReference>
<dbReference type="Pfam" id="PF03453">
    <property type="entry name" value="MoeA_N"/>
    <property type="match status" value="1"/>
</dbReference>
<dbReference type="Gene3D" id="3.90.105.10">
    <property type="entry name" value="Molybdopterin biosynthesis moea protein, domain 2"/>
    <property type="match status" value="1"/>
</dbReference>
<sequence>MSTDRRLLEAHQEAVRSLLTPMFESLRATNPECVSVHASELLGRVTAREITTAIPLPPFDNSQMDGYAVSSTDVAGASPEHPVILALGYTTAAGDMPGAHMPRTASPIMTGAIIPHGADSVIPVEQTLPPKFPRLSRRGDPVPVGSVTVVSGAPSGQFVRRCGEDAAVGTPILTAGVRLTPARIGALAAAGCTTVQVLPRVRVLLCSTGDEIPSGAESRSSTATVQLELGKIHDANTPMLAAALREAGAEVDTLRCGDQAAALHAALTAASPGYDLIVTSGGISAGAFEVVREALAPLGAEFMSVAMQPGGPQGLGEITLAGSTIPVVSFPGNPVSAFISAECFVLPLLREHAGLASERPREQRQLAHDTKSPLDKLQVRRGRIEADGRVTLSGPGSHLLSELAAADVLVQLPLGQDTFPENTPVETWRIND</sequence>
<evidence type="ECO:0000259" key="8">
    <source>
        <dbReference type="SMART" id="SM00852"/>
    </source>
</evidence>
<dbReference type="Gene3D" id="3.40.980.10">
    <property type="entry name" value="MoaB/Mog-like domain"/>
    <property type="match status" value="1"/>
</dbReference>
<keyword evidence="7" id="KW-0808">Transferase</keyword>
<dbReference type="Pfam" id="PF00994">
    <property type="entry name" value="MoCF_biosynth"/>
    <property type="match status" value="1"/>
</dbReference>
<evidence type="ECO:0000313" key="9">
    <source>
        <dbReference type="EMBL" id="QIM18876.1"/>
    </source>
</evidence>
<dbReference type="InterPro" id="IPR036425">
    <property type="entry name" value="MoaB/Mog-like_dom_sf"/>
</dbReference>
<dbReference type="EMBL" id="CP049933">
    <property type="protein sequence ID" value="QIM18876.1"/>
    <property type="molecule type" value="Genomic_DNA"/>
</dbReference>
<keyword evidence="7" id="KW-0460">Magnesium</keyword>
<dbReference type="InterPro" id="IPR001453">
    <property type="entry name" value="MoaB/Mog_dom"/>
</dbReference>
<feature type="domain" description="MoaB/Mog" evidence="8">
    <location>
        <begin position="204"/>
        <end position="351"/>
    </location>
</feature>
<accession>A0ABX6JX36</accession>
<evidence type="ECO:0000256" key="6">
    <source>
        <dbReference type="ARBA" id="ARBA00047317"/>
    </source>
</evidence>
<keyword evidence="4 7" id="KW-0500">Molybdenum</keyword>
<dbReference type="CDD" id="cd00887">
    <property type="entry name" value="MoeA"/>
    <property type="match status" value="1"/>
</dbReference>
<dbReference type="InterPro" id="IPR005110">
    <property type="entry name" value="MoeA_linker/N"/>
</dbReference>
<organism evidence="9 10">
    <name type="scientific">Leucobacter coleopterorum</name>
    <dbReference type="NCBI Taxonomy" id="2714933"/>
    <lineage>
        <taxon>Bacteria</taxon>
        <taxon>Bacillati</taxon>
        <taxon>Actinomycetota</taxon>
        <taxon>Actinomycetes</taxon>
        <taxon>Micrococcales</taxon>
        <taxon>Microbacteriaceae</taxon>
        <taxon>Leucobacter</taxon>
    </lineage>
</organism>
<proteinExistence type="inferred from homology"/>
<evidence type="ECO:0000313" key="10">
    <source>
        <dbReference type="Proteomes" id="UP000503441"/>
    </source>
</evidence>
<dbReference type="PANTHER" id="PTHR10192">
    <property type="entry name" value="MOLYBDOPTERIN BIOSYNTHESIS PROTEIN"/>
    <property type="match status" value="1"/>
</dbReference>
<dbReference type="InterPro" id="IPR036135">
    <property type="entry name" value="MoeA_linker/N_sf"/>
</dbReference>
<dbReference type="Gene3D" id="2.40.340.10">
    <property type="entry name" value="MoeA, C-terminal, domain IV"/>
    <property type="match status" value="1"/>
</dbReference>
<evidence type="ECO:0000256" key="2">
    <source>
        <dbReference type="ARBA" id="ARBA00005046"/>
    </source>
</evidence>
<protein>
    <recommendedName>
        <fullName evidence="7">Molybdopterin molybdenumtransferase</fullName>
        <ecNumber evidence="7">2.10.1.1</ecNumber>
    </recommendedName>
</protein>
<evidence type="ECO:0000256" key="3">
    <source>
        <dbReference type="ARBA" id="ARBA00010763"/>
    </source>
</evidence>
<name>A0ABX6JX36_9MICO</name>
<dbReference type="RefSeq" id="WP_166330890.1">
    <property type="nucleotide sequence ID" value="NZ_CP049933.1"/>
</dbReference>
<dbReference type="InterPro" id="IPR005111">
    <property type="entry name" value="MoeA_C_domain_IV"/>
</dbReference>
<comment type="function">
    <text evidence="1 7">Catalyzes the insertion of molybdate into adenylated molybdopterin with the concomitant release of AMP.</text>
</comment>
<evidence type="ECO:0000256" key="4">
    <source>
        <dbReference type="ARBA" id="ARBA00022505"/>
    </source>
</evidence>
<evidence type="ECO:0000256" key="1">
    <source>
        <dbReference type="ARBA" id="ARBA00002901"/>
    </source>
</evidence>
<comment type="catalytic activity">
    <reaction evidence="6">
        <text>adenylyl-molybdopterin + molybdate = Mo-molybdopterin + AMP + H(+)</text>
        <dbReference type="Rhea" id="RHEA:35047"/>
        <dbReference type="ChEBI" id="CHEBI:15378"/>
        <dbReference type="ChEBI" id="CHEBI:36264"/>
        <dbReference type="ChEBI" id="CHEBI:62727"/>
        <dbReference type="ChEBI" id="CHEBI:71302"/>
        <dbReference type="ChEBI" id="CHEBI:456215"/>
        <dbReference type="EC" id="2.10.1.1"/>
    </reaction>
</comment>
<dbReference type="PANTHER" id="PTHR10192:SF5">
    <property type="entry name" value="GEPHYRIN"/>
    <property type="match status" value="1"/>
</dbReference>
<dbReference type="Gene3D" id="2.170.190.11">
    <property type="entry name" value="Molybdopterin biosynthesis moea protein, domain 3"/>
    <property type="match status" value="1"/>
</dbReference>
<evidence type="ECO:0000256" key="7">
    <source>
        <dbReference type="RuleBase" id="RU365090"/>
    </source>
</evidence>
<comment type="similarity">
    <text evidence="3 7">Belongs to the MoeA family.</text>
</comment>
<dbReference type="EC" id="2.10.1.1" evidence="7"/>
<dbReference type="SMART" id="SM00852">
    <property type="entry name" value="MoCF_biosynth"/>
    <property type="match status" value="1"/>
</dbReference>
<keyword evidence="10" id="KW-1185">Reference proteome</keyword>
<dbReference type="SUPFAM" id="SSF53218">
    <property type="entry name" value="Molybdenum cofactor biosynthesis proteins"/>
    <property type="match status" value="1"/>
</dbReference>
<gene>
    <name evidence="9" type="ORF">G7066_10245</name>
</gene>
<dbReference type="InterPro" id="IPR036688">
    <property type="entry name" value="MoeA_C_domain_IV_sf"/>
</dbReference>
<dbReference type="SUPFAM" id="SSF63867">
    <property type="entry name" value="MoeA C-terminal domain-like"/>
    <property type="match status" value="1"/>
</dbReference>
<dbReference type="SUPFAM" id="SSF63882">
    <property type="entry name" value="MoeA N-terminal region -like"/>
    <property type="match status" value="1"/>
</dbReference>
<comment type="pathway">
    <text evidence="2 7">Cofactor biosynthesis; molybdopterin biosynthesis.</text>
</comment>
<comment type="cofactor">
    <cofactor evidence="7">
        <name>Mg(2+)</name>
        <dbReference type="ChEBI" id="CHEBI:18420"/>
    </cofactor>
</comment>
<keyword evidence="7" id="KW-0479">Metal-binding</keyword>